<comment type="caution">
    <text evidence="7">The sequence shown here is derived from an EMBL/GenBank/DDBJ whole genome shotgun (WGS) entry which is preliminary data.</text>
</comment>
<dbReference type="CDD" id="cd16664">
    <property type="entry name" value="RING-Ubox_PUB"/>
    <property type="match status" value="1"/>
</dbReference>
<evidence type="ECO:0000256" key="3">
    <source>
        <dbReference type="ARBA" id="ARBA00022679"/>
    </source>
</evidence>
<dbReference type="GO" id="GO:0061630">
    <property type="term" value="F:ubiquitin protein ligase activity"/>
    <property type="evidence" value="ECO:0007669"/>
    <property type="project" value="UniProtKB-UniRule"/>
</dbReference>
<accession>A0A0K9PN41</accession>
<evidence type="ECO:0000256" key="2">
    <source>
        <dbReference type="ARBA" id="ARBA00004906"/>
    </source>
</evidence>
<dbReference type="SUPFAM" id="SSF48371">
    <property type="entry name" value="ARM repeat"/>
    <property type="match status" value="1"/>
</dbReference>
<dbReference type="OMA" id="VSHDERT"/>
<dbReference type="PANTHER" id="PTHR22849">
    <property type="entry name" value="WDSAM1 PROTEIN"/>
    <property type="match status" value="1"/>
</dbReference>
<dbReference type="InterPro" id="IPR058678">
    <property type="entry name" value="ARM_PUB"/>
</dbReference>
<comment type="pathway">
    <text evidence="2 5">Protein modification; protein ubiquitination.</text>
</comment>
<dbReference type="InterPro" id="IPR016024">
    <property type="entry name" value="ARM-type_fold"/>
</dbReference>
<dbReference type="AlphaFoldDB" id="A0A0K9PN41"/>
<dbReference type="GO" id="GO:0016567">
    <property type="term" value="P:protein ubiquitination"/>
    <property type="evidence" value="ECO:0007669"/>
    <property type="project" value="UniProtKB-UniRule"/>
</dbReference>
<comment type="catalytic activity">
    <reaction evidence="1 5">
        <text>S-ubiquitinyl-[E2 ubiquitin-conjugating enzyme]-L-cysteine + [acceptor protein]-L-lysine = [E2 ubiquitin-conjugating enzyme]-L-cysteine + N(6)-ubiquitinyl-[acceptor protein]-L-lysine.</text>
        <dbReference type="EC" id="2.3.2.27"/>
    </reaction>
</comment>
<evidence type="ECO:0000256" key="1">
    <source>
        <dbReference type="ARBA" id="ARBA00000900"/>
    </source>
</evidence>
<name>A0A0K9PN41_ZOSMR</name>
<dbReference type="InterPro" id="IPR045210">
    <property type="entry name" value="RING-Ubox_PUB"/>
</dbReference>
<keyword evidence="4 5" id="KW-0833">Ubl conjugation pathway</keyword>
<dbReference type="InterPro" id="IPR045185">
    <property type="entry name" value="PUB22/23/24-like"/>
</dbReference>
<gene>
    <name evidence="7" type="ORF">ZOSMA_20G01000</name>
</gene>
<dbReference type="Proteomes" id="UP000036987">
    <property type="component" value="Unassembled WGS sequence"/>
</dbReference>
<dbReference type="PROSITE" id="PS51698">
    <property type="entry name" value="U_BOX"/>
    <property type="match status" value="1"/>
</dbReference>
<dbReference type="PANTHER" id="PTHR22849:SF161">
    <property type="entry name" value="U-BOX DOMAIN-CONTAINING PROTEIN"/>
    <property type="match status" value="1"/>
</dbReference>
<keyword evidence="8" id="KW-1185">Reference proteome</keyword>
<dbReference type="Pfam" id="PF04564">
    <property type="entry name" value="U-box"/>
    <property type="match status" value="1"/>
</dbReference>
<proteinExistence type="predicted"/>
<evidence type="ECO:0000313" key="8">
    <source>
        <dbReference type="Proteomes" id="UP000036987"/>
    </source>
</evidence>
<dbReference type="InterPro" id="IPR013083">
    <property type="entry name" value="Znf_RING/FYVE/PHD"/>
</dbReference>
<dbReference type="Gene3D" id="1.25.10.10">
    <property type="entry name" value="Leucine-rich Repeat Variant"/>
    <property type="match status" value="1"/>
</dbReference>
<dbReference type="OrthoDB" id="10064100at2759"/>
<sequence>MPSFKWKSSRRIAAAAVVGISGGNKGKRGEEKNNNGTIDVSIPLHFRCPISLDLMKDPVILSTGITYDRSSIEEWVDNGNTRCPVTNQVLSSSNCNDLTSNITTRKMIQEWCVANRSYGIERIPTPRNPITSAIAAEMLAEMVLASKMDDFEKCGRLAVKIKDSAKENKRNRSCMVSNGMGCALATAFQILADSASSTSIDLNVMEDILSALPEILPLDKEACSVLASGESLRSLVTILKQGSLAGRFNAVLVLRELTRPEKTSNIVTFVSKTEGLIESIVDLVKNPISPTMTKSTLFTSFFLVEIAASKFAKAGMVDVLINLLVNSDKSTTEKALEVLDGICNCEMGIDLVQSHALAVAVLVKKMFRVSDIATDLVVSVLWKISKTHGSDLERCLSEALRVGAFQKLLLLLQVGCGENTKRKVTELMKILNTHNHNRNFDCMDSVDLRGIKRP</sequence>
<dbReference type="InterPro" id="IPR011989">
    <property type="entry name" value="ARM-like"/>
</dbReference>
<dbReference type="UniPathway" id="UPA00143"/>
<dbReference type="EMBL" id="LFYR01000757">
    <property type="protein sequence ID" value="KMZ69622.1"/>
    <property type="molecule type" value="Genomic_DNA"/>
</dbReference>
<dbReference type="STRING" id="29655.A0A0K9PN41"/>
<feature type="domain" description="U-box" evidence="6">
    <location>
        <begin position="41"/>
        <end position="118"/>
    </location>
</feature>
<dbReference type="SMART" id="SM00504">
    <property type="entry name" value="Ubox"/>
    <property type="match status" value="1"/>
</dbReference>
<dbReference type="Pfam" id="PF25598">
    <property type="entry name" value="ARM_PUB"/>
    <property type="match status" value="1"/>
</dbReference>
<dbReference type="EC" id="2.3.2.27" evidence="5"/>
<evidence type="ECO:0000259" key="6">
    <source>
        <dbReference type="PROSITE" id="PS51698"/>
    </source>
</evidence>
<reference evidence="8" key="1">
    <citation type="journal article" date="2016" name="Nature">
        <title>The genome of the seagrass Zostera marina reveals angiosperm adaptation to the sea.</title>
        <authorList>
            <person name="Olsen J.L."/>
            <person name="Rouze P."/>
            <person name="Verhelst B."/>
            <person name="Lin Y.-C."/>
            <person name="Bayer T."/>
            <person name="Collen J."/>
            <person name="Dattolo E."/>
            <person name="De Paoli E."/>
            <person name="Dittami S."/>
            <person name="Maumus F."/>
            <person name="Michel G."/>
            <person name="Kersting A."/>
            <person name="Lauritano C."/>
            <person name="Lohaus R."/>
            <person name="Toepel M."/>
            <person name="Tonon T."/>
            <person name="Vanneste K."/>
            <person name="Amirebrahimi M."/>
            <person name="Brakel J."/>
            <person name="Bostroem C."/>
            <person name="Chovatia M."/>
            <person name="Grimwood J."/>
            <person name="Jenkins J.W."/>
            <person name="Jueterbock A."/>
            <person name="Mraz A."/>
            <person name="Stam W.T."/>
            <person name="Tice H."/>
            <person name="Bornberg-Bauer E."/>
            <person name="Green P.J."/>
            <person name="Pearson G.A."/>
            <person name="Procaccini G."/>
            <person name="Duarte C.M."/>
            <person name="Schmutz J."/>
            <person name="Reusch T.B.H."/>
            <person name="Van de Peer Y."/>
        </authorList>
    </citation>
    <scope>NUCLEOTIDE SEQUENCE [LARGE SCALE GENOMIC DNA]</scope>
    <source>
        <strain evidence="8">cv. Finnish</strain>
    </source>
</reference>
<keyword evidence="3 5" id="KW-0808">Transferase</keyword>
<dbReference type="SUPFAM" id="SSF57850">
    <property type="entry name" value="RING/U-box"/>
    <property type="match status" value="1"/>
</dbReference>
<evidence type="ECO:0000256" key="5">
    <source>
        <dbReference type="RuleBase" id="RU369093"/>
    </source>
</evidence>
<dbReference type="Gene3D" id="3.30.40.10">
    <property type="entry name" value="Zinc/RING finger domain, C3HC4 (zinc finger)"/>
    <property type="match status" value="1"/>
</dbReference>
<evidence type="ECO:0000313" key="7">
    <source>
        <dbReference type="EMBL" id="KMZ69622.1"/>
    </source>
</evidence>
<dbReference type="InterPro" id="IPR003613">
    <property type="entry name" value="Ubox_domain"/>
</dbReference>
<organism evidence="7 8">
    <name type="scientific">Zostera marina</name>
    <name type="common">Eelgrass</name>
    <dbReference type="NCBI Taxonomy" id="29655"/>
    <lineage>
        <taxon>Eukaryota</taxon>
        <taxon>Viridiplantae</taxon>
        <taxon>Streptophyta</taxon>
        <taxon>Embryophyta</taxon>
        <taxon>Tracheophyta</taxon>
        <taxon>Spermatophyta</taxon>
        <taxon>Magnoliopsida</taxon>
        <taxon>Liliopsida</taxon>
        <taxon>Zosteraceae</taxon>
        <taxon>Zostera</taxon>
    </lineage>
</organism>
<protein>
    <recommendedName>
        <fullName evidence="5 6">U-box domain-containing protein</fullName>
        <ecNumber evidence="5">2.3.2.27</ecNumber>
    </recommendedName>
    <alternativeName>
        <fullName evidence="5">RING-type E3 ubiquitin transferase PUB</fullName>
    </alternativeName>
</protein>
<evidence type="ECO:0000256" key="4">
    <source>
        <dbReference type="ARBA" id="ARBA00022786"/>
    </source>
</evidence>
<comment type="function">
    <text evidence="5">Functions as an E3 ubiquitin ligase.</text>
</comment>